<organism evidence="2 3">
    <name type="scientific">Chroogloeocystis siderophila 5.2 s.c.1</name>
    <dbReference type="NCBI Taxonomy" id="247279"/>
    <lineage>
        <taxon>Bacteria</taxon>
        <taxon>Bacillati</taxon>
        <taxon>Cyanobacteriota</taxon>
        <taxon>Cyanophyceae</taxon>
        <taxon>Oscillatoriophycideae</taxon>
        <taxon>Chroococcales</taxon>
        <taxon>Chroococcaceae</taxon>
        <taxon>Chroogloeocystis</taxon>
    </lineage>
</organism>
<comment type="caution">
    <text evidence="2">The sequence shown here is derived from an EMBL/GenBank/DDBJ whole genome shotgun (WGS) entry which is preliminary data.</text>
</comment>
<reference evidence="2 3" key="1">
    <citation type="submission" date="2016-11" db="EMBL/GenBank/DDBJ databases">
        <title>Draft Genome Sequences of Nine Cyanobacterial Strains from Diverse Habitats.</title>
        <authorList>
            <person name="Zhu T."/>
            <person name="Hou S."/>
            <person name="Lu X."/>
            <person name="Hess W.R."/>
        </authorList>
    </citation>
    <scope>NUCLEOTIDE SEQUENCE [LARGE SCALE GENOMIC DNA]</scope>
    <source>
        <strain evidence="2 3">5.2 s.c.1</strain>
    </source>
</reference>
<keyword evidence="1" id="KW-0472">Membrane</keyword>
<evidence type="ECO:0000313" key="3">
    <source>
        <dbReference type="Proteomes" id="UP000185984"/>
    </source>
</evidence>
<dbReference type="RefSeq" id="WP_073549810.1">
    <property type="nucleotide sequence ID" value="NZ_CAWMVK010000043.1"/>
</dbReference>
<feature type="transmembrane region" description="Helical" evidence="1">
    <location>
        <begin position="38"/>
        <end position="58"/>
    </location>
</feature>
<dbReference type="EMBL" id="MRCC01000009">
    <property type="protein sequence ID" value="OKH25891.1"/>
    <property type="molecule type" value="Genomic_DNA"/>
</dbReference>
<name>A0A1U7HQQ0_9CHRO</name>
<dbReference type="OrthoDB" id="426697at2"/>
<protein>
    <submittedName>
        <fullName evidence="2">Uncharacterized protein</fullName>
    </submittedName>
</protein>
<keyword evidence="1" id="KW-1133">Transmembrane helix</keyword>
<evidence type="ECO:0000256" key="1">
    <source>
        <dbReference type="SAM" id="Phobius"/>
    </source>
</evidence>
<keyword evidence="1" id="KW-0812">Transmembrane</keyword>
<keyword evidence="3" id="KW-1185">Reference proteome</keyword>
<dbReference type="AlphaFoldDB" id="A0A1U7HQQ0"/>
<feature type="transmembrane region" description="Helical" evidence="1">
    <location>
        <begin position="7"/>
        <end position="26"/>
    </location>
</feature>
<gene>
    <name evidence="2" type="ORF">NIES1031_12990</name>
</gene>
<evidence type="ECO:0000313" key="2">
    <source>
        <dbReference type="EMBL" id="OKH25891.1"/>
    </source>
</evidence>
<sequence length="73" mass="8336">MQRDKMLWLTKGVAGLLCVGFGLSVFGEALSRKISGEGWFWIGTLSLVLFNFGLCLMFDSHNHQLRMQQRRSD</sequence>
<proteinExistence type="predicted"/>
<dbReference type="Proteomes" id="UP000185984">
    <property type="component" value="Unassembled WGS sequence"/>
</dbReference>
<accession>A0A1U7HQQ0</accession>